<dbReference type="Pfam" id="PF00491">
    <property type="entry name" value="Arginase"/>
    <property type="match status" value="1"/>
</dbReference>
<keyword evidence="3" id="KW-0464">Manganese</keyword>
<dbReference type="Gene3D" id="3.40.800.10">
    <property type="entry name" value="Ureohydrolase domain"/>
    <property type="match status" value="1"/>
</dbReference>
<dbReference type="PANTHER" id="PTHR43782:SF3">
    <property type="entry name" value="ARGINASE"/>
    <property type="match status" value="1"/>
</dbReference>
<name>A0A3S0I3B0_9PROT</name>
<dbReference type="AlphaFoldDB" id="A0A3S0I3B0"/>
<evidence type="ECO:0000256" key="4">
    <source>
        <dbReference type="PROSITE-ProRule" id="PRU00742"/>
    </source>
</evidence>
<sequence>MAGAERLGAALAHRLGRRVAAVGAPEPPIPGAWRAQLTAARPALRGLADALALALNDPFPTATVMGRCAAALATLPVVAQRHPDACVVWFDAHGDVNTPGAADVGYLGGMVVSAACGLWDSGLGAGLALDRVVLVAARDLDPPEQALIASGALRHLPVGPDLPARLAEAVAGRPVYVHLDVDSLDAGLVPSEYQVADGLPFADLHAACKGLADQRLIGLEIAEFEDAWPDGRPGDTAPLLAALDPLLRVLASNTGTA</sequence>
<evidence type="ECO:0000256" key="2">
    <source>
        <dbReference type="ARBA" id="ARBA00022801"/>
    </source>
</evidence>
<dbReference type="SUPFAM" id="SSF52768">
    <property type="entry name" value="Arginase/deacetylase"/>
    <property type="match status" value="1"/>
</dbReference>
<dbReference type="EMBL" id="RXMA01000003">
    <property type="protein sequence ID" value="RTR23115.1"/>
    <property type="molecule type" value="Genomic_DNA"/>
</dbReference>
<evidence type="ECO:0000313" key="6">
    <source>
        <dbReference type="Proteomes" id="UP000277007"/>
    </source>
</evidence>
<evidence type="ECO:0000256" key="1">
    <source>
        <dbReference type="ARBA" id="ARBA00022723"/>
    </source>
</evidence>
<keyword evidence="1" id="KW-0479">Metal-binding</keyword>
<evidence type="ECO:0000313" key="5">
    <source>
        <dbReference type="EMBL" id="RTR23115.1"/>
    </source>
</evidence>
<dbReference type="InterPro" id="IPR023696">
    <property type="entry name" value="Ureohydrolase_dom_sf"/>
</dbReference>
<accession>A0A3S0I3B0</accession>
<keyword evidence="6" id="KW-1185">Reference proteome</keyword>
<comment type="caution">
    <text evidence="5">The sequence shown here is derived from an EMBL/GenBank/DDBJ whole genome shotgun (WGS) entry which is preliminary data.</text>
</comment>
<proteinExistence type="inferred from homology"/>
<dbReference type="CDD" id="cd09999">
    <property type="entry name" value="Arginase-like_1"/>
    <property type="match status" value="1"/>
</dbReference>
<keyword evidence="2" id="KW-0378">Hydrolase</keyword>
<dbReference type="PROSITE" id="PS51409">
    <property type="entry name" value="ARGINASE_2"/>
    <property type="match status" value="1"/>
</dbReference>
<dbReference type="GO" id="GO:0004053">
    <property type="term" value="F:arginase activity"/>
    <property type="evidence" value="ECO:0007669"/>
    <property type="project" value="TreeGrafter"/>
</dbReference>
<dbReference type="OrthoDB" id="9788689at2"/>
<protein>
    <submittedName>
        <fullName evidence="5">Arginase family protein</fullName>
    </submittedName>
</protein>
<gene>
    <name evidence="5" type="ORF">EJ903_05760</name>
</gene>
<reference evidence="5 6" key="1">
    <citation type="submission" date="2018-12" db="EMBL/GenBank/DDBJ databases">
        <authorList>
            <person name="Yang Y."/>
        </authorList>
    </citation>
    <scope>NUCLEOTIDE SEQUENCE [LARGE SCALE GENOMIC DNA]</scope>
    <source>
        <strain evidence="5 6">L-25-5w-1</strain>
    </source>
</reference>
<dbReference type="GO" id="GO:0005829">
    <property type="term" value="C:cytosol"/>
    <property type="evidence" value="ECO:0007669"/>
    <property type="project" value="TreeGrafter"/>
</dbReference>
<dbReference type="Proteomes" id="UP000277007">
    <property type="component" value="Unassembled WGS sequence"/>
</dbReference>
<organism evidence="5 6">
    <name type="scientific">Azospirillum griseum</name>
    <dbReference type="NCBI Taxonomy" id="2496639"/>
    <lineage>
        <taxon>Bacteria</taxon>
        <taxon>Pseudomonadati</taxon>
        <taxon>Pseudomonadota</taxon>
        <taxon>Alphaproteobacteria</taxon>
        <taxon>Rhodospirillales</taxon>
        <taxon>Azospirillaceae</taxon>
        <taxon>Azospirillum</taxon>
    </lineage>
</organism>
<dbReference type="InterPro" id="IPR006035">
    <property type="entry name" value="Ureohydrolase"/>
</dbReference>
<evidence type="ECO:0000256" key="3">
    <source>
        <dbReference type="ARBA" id="ARBA00023211"/>
    </source>
</evidence>
<comment type="similarity">
    <text evidence="4">Belongs to the arginase family.</text>
</comment>
<dbReference type="PANTHER" id="PTHR43782">
    <property type="entry name" value="ARGINASE"/>
    <property type="match status" value="1"/>
</dbReference>
<dbReference type="GO" id="GO:0030145">
    <property type="term" value="F:manganese ion binding"/>
    <property type="evidence" value="ECO:0007669"/>
    <property type="project" value="TreeGrafter"/>
</dbReference>